<gene>
    <name evidence="1" type="ORF">SAMN02746089_00422</name>
</gene>
<dbReference type="RefSeq" id="WP_073341442.1">
    <property type="nucleotide sequence ID" value="NZ_FQVH01000002.1"/>
</dbReference>
<dbReference type="Gene3D" id="1.10.150.20">
    <property type="entry name" value="5' to 3' exonuclease, C-terminal subdomain"/>
    <property type="match status" value="1"/>
</dbReference>
<organism evidence="1 2">
    <name type="scientific">Caldanaerobius fijiensis DSM 17918</name>
    <dbReference type="NCBI Taxonomy" id="1121256"/>
    <lineage>
        <taxon>Bacteria</taxon>
        <taxon>Bacillati</taxon>
        <taxon>Bacillota</taxon>
        <taxon>Clostridia</taxon>
        <taxon>Thermoanaerobacterales</taxon>
        <taxon>Thermoanaerobacteraceae</taxon>
        <taxon>Caldanaerobius</taxon>
    </lineage>
</organism>
<dbReference type="STRING" id="1121256.SAMN02746089_00422"/>
<evidence type="ECO:0000313" key="1">
    <source>
        <dbReference type="EMBL" id="SHE53589.1"/>
    </source>
</evidence>
<dbReference type="InterPro" id="IPR016195">
    <property type="entry name" value="Pol/histidinol_Pase-like"/>
</dbReference>
<dbReference type="PANTHER" id="PTHR40084">
    <property type="entry name" value="PHOSPHOHYDROLASE, PHP FAMILY"/>
    <property type="match status" value="1"/>
</dbReference>
<dbReference type="InterPro" id="IPR010994">
    <property type="entry name" value="RuvA_2-like"/>
</dbReference>
<evidence type="ECO:0000313" key="2">
    <source>
        <dbReference type="Proteomes" id="UP000184088"/>
    </source>
</evidence>
<accession>A0A1M4UA32</accession>
<reference evidence="1 2" key="1">
    <citation type="submission" date="2016-11" db="EMBL/GenBank/DDBJ databases">
        <authorList>
            <person name="Jaros S."/>
            <person name="Januszkiewicz K."/>
            <person name="Wedrychowicz H."/>
        </authorList>
    </citation>
    <scope>NUCLEOTIDE SEQUENCE [LARGE SCALE GENOMIC DNA]</scope>
    <source>
        <strain evidence="1 2">DSM 17918</strain>
    </source>
</reference>
<dbReference type="SUPFAM" id="SSF47781">
    <property type="entry name" value="RuvA domain 2-like"/>
    <property type="match status" value="1"/>
</dbReference>
<name>A0A1M4UA32_9THEO</name>
<dbReference type="SUPFAM" id="SSF89550">
    <property type="entry name" value="PHP domain-like"/>
    <property type="match status" value="1"/>
</dbReference>
<dbReference type="OrthoDB" id="9810135at2"/>
<keyword evidence="2" id="KW-1185">Reference proteome</keyword>
<dbReference type="Gene3D" id="3.20.20.140">
    <property type="entry name" value="Metal-dependent hydrolases"/>
    <property type="match status" value="1"/>
</dbReference>
<dbReference type="PANTHER" id="PTHR40084:SF1">
    <property type="entry name" value="PHOSPHOTRANSFERASE"/>
    <property type="match status" value="1"/>
</dbReference>
<protein>
    <submittedName>
        <fullName evidence="1">TIGR00375 family protein</fullName>
    </submittedName>
</protein>
<dbReference type="CDD" id="cd19067">
    <property type="entry name" value="PfuEndoQ-like"/>
    <property type="match status" value="1"/>
</dbReference>
<dbReference type="AlphaFoldDB" id="A0A1M4UA32"/>
<dbReference type="Proteomes" id="UP000184088">
    <property type="component" value="Unassembled WGS sequence"/>
</dbReference>
<proteinExistence type="predicted"/>
<dbReference type="EMBL" id="FQVH01000002">
    <property type="protein sequence ID" value="SHE53589.1"/>
    <property type="molecule type" value="Genomic_DNA"/>
</dbReference>
<sequence>MNNFSADLHVHIGSSKEKVVKITASRDLTLLNTIKECELKKGINIVGIVDCLVPSVLSEIKELIYKGLMDELQDGGFRCGKTTVIVGAELELTVGDGVAHCLCFFPGLSQITAFASYIKNYIKNINLSTQRCYLSIIELVKAVLDHDGIFIPAHVFTPFKSLYGNCTDSLTRTFDKYYDKIYAIELGLSADSNMADMLKELNSKVFLSNSDAHSLNKIAREFNIFYMIKPTFAELLMVLQNREGRKIIANYGLDPRLGKYHRTYCLKCNMVVDGQPPQHRCNKCGSTEVVIGVLDRLMTIKDQEVIHPTFRPKYIYNMPLEFIPGIGKVTRDKLLDYFHSELYVLHNASFDEIQKVAGKKAAENIIRARKGAVSIKAGGGGVYGHINI</sequence>